<keyword evidence="2" id="KW-1185">Reference proteome</keyword>
<sequence>MSRFLLVFIGLVLVGNMAIAQERWQKPEYIMHSFTEVALGSEFGQGKQVVRKWTKPVKVYVTHQVGDTALHEKLLDAHIEHLVAITGLDITRVKSAKQANVQLFFTRESKLIPLIRKYSGAKSVKHERGAVCLASIRTNSADEIVAGVIYIPVDRARRHAKLLACIVEELTQVLGLPRDSDAVYPSIFNDKTASFLLTGLDDILLRILYDPRMNPGSNRKKIKRIGPAILSDLDKKGLIQNAASRVRKEGALYQLF</sequence>
<dbReference type="RefSeq" id="WP_201349015.1">
    <property type="nucleotide sequence ID" value="NZ_AP014546.1"/>
</dbReference>
<dbReference type="Proteomes" id="UP000595332">
    <property type="component" value="Chromosome"/>
</dbReference>
<dbReference type="InterPro" id="IPR021323">
    <property type="entry name" value="DUF2927"/>
</dbReference>
<accession>A0A7R6PDX8</accession>
<dbReference type="KEGG" id="njp:NEJAP_0339"/>
<reference evidence="1 2" key="1">
    <citation type="journal article" date="2008" name="Int. J. Syst. Evol. Microbiol.">
        <title>Neptunomonas japonica sp. nov., an Osedax japonicus symbiont-like bacterium isolated from sediment adjacent to sperm whale carcasses off Kagoshima, Japan.</title>
        <authorList>
            <person name="Miyazaki M."/>
            <person name="Nogi Y."/>
            <person name="Fujiwara Y."/>
            <person name="Kawato M."/>
            <person name="Kubokawa K."/>
            <person name="Horikoshi K."/>
        </authorList>
    </citation>
    <scope>NUCLEOTIDE SEQUENCE [LARGE SCALE GENOMIC DNA]</scope>
    <source>
        <strain evidence="1 2">JAMM 1380</strain>
    </source>
</reference>
<proteinExistence type="predicted"/>
<protein>
    <recommendedName>
        <fullName evidence="3">DUF2927 domain-containing protein</fullName>
    </recommendedName>
</protein>
<evidence type="ECO:0000313" key="2">
    <source>
        <dbReference type="Proteomes" id="UP000595332"/>
    </source>
</evidence>
<evidence type="ECO:0008006" key="3">
    <source>
        <dbReference type="Google" id="ProtNLM"/>
    </source>
</evidence>
<dbReference type="Pfam" id="PF11150">
    <property type="entry name" value="DUF2927"/>
    <property type="match status" value="1"/>
</dbReference>
<dbReference type="EMBL" id="AP014546">
    <property type="protein sequence ID" value="BBB28297.1"/>
    <property type="molecule type" value="Genomic_DNA"/>
</dbReference>
<evidence type="ECO:0000313" key="1">
    <source>
        <dbReference type="EMBL" id="BBB28297.1"/>
    </source>
</evidence>
<dbReference type="AlphaFoldDB" id="A0A7R6PDX8"/>
<name>A0A7R6PDX8_9GAMM</name>
<organism evidence="1 2">
    <name type="scientific">Neptunomonas japonica JAMM 1380</name>
    <dbReference type="NCBI Taxonomy" id="1441457"/>
    <lineage>
        <taxon>Bacteria</taxon>
        <taxon>Pseudomonadati</taxon>
        <taxon>Pseudomonadota</taxon>
        <taxon>Gammaproteobacteria</taxon>
        <taxon>Oceanospirillales</taxon>
        <taxon>Oceanospirillaceae</taxon>
        <taxon>Neptunomonas</taxon>
    </lineage>
</organism>
<gene>
    <name evidence="1" type="ORF">NEJAP_0339</name>
</gene>